<dbReference type="Proteomes" id="UP000078162">
    <property type="component" value="Chromosome"/>
</dbReference>
<accession>A0A1A9HVI5</accession>
<dbReference type="PATRIC" id="fig|1806891.3.peg.529"/>
<dbReference type="EMBL" id="CP014639">
    <property type="protein sequence ID" value="ANH78707.1"/>
    <property type="molecule type" value="Genomic_DNA"/>
</dbReference>
<proteinExistence type="predicted"/>
<dbReference type="AlphaFoldDB" id="A0A1A9HVI5"/>
<gene>
    <name evidence="2" type="ORF">Cs308_0537</name>
</gene>
<evidence type="ECO:0008006" key="4">
    <source>
        <dbReference type="Google" id="ProtNLM"/>
    </source>
</evidence>
<dbReference type="STRING" id="1806891.Cs308_0537"/>
<feature type="transmembrane region" description="Helical" evidence="1">
    <location>
        <begin position="12"/>
        <end position="34"/>
    </location>
</feature>
<keyword evidence="1" id="KW-0472">Membrane</keyword>
<reference evidence="2 3" key="1">
    <citation type="submission" date="2016-03" db="EMBL/GenBank/DDBJ databases">
        <title>Culture-independent genomics supports pathogen discovery for uncultivable bacteria within the genus Chlamydia.</title>
        <authorList>
            <person name="Taylor-Brown A."/>
            <person name="Bachmann N.L."/>
            <person name="Borel N."/>
            <person name="Polkinghorne A."/>
        </authorList>
    </citation>
    <scope>NUCLEOTIDE SEQUENCE [LARGE SCALE GENOMIC DNA]</scope>
    <source>
        <strain evidence="2 3">2742-308</strain>
    </source>
</reference>
<name>A0A1A9HVI5_9CHLA</name>
<keyword evidence="3" id="KW-1185">Reference proteome</keyword>
<dbReference type="KEGG" id="csaz:Cs308_0537"/>
<sequence>MLVSPGPRHSFFYVTMFILISVLLCIPTFCWLFFPEISLLSKPHPIPIKNLFIVSSNPTKISGIIISELLGLSADVPTFLHEFSTKQAEATLHNLGIFSSVTVKKFPDNKGLIISYTLNTPIAYVANQSNTLFNLEGNRFPCQPFFQMLTLPRVFFPIEDLLVPLLPAAKISLVASLLQELARDSLAIIDLSTADDYPGEIIVTLASGSLLRLPRHALKPALDFYKDTKKSLPIDTQEQYIYDLRFSNFLLLKKL</sequence>
<evidence type="ECO:0000313" key="3">
    <source>
        <dbReference type="Proteomes" id="UP000078162"/>
    </source>
</evidence>
<protein>
    <recommendedName>
        <fullName evidence="4">Cell division protein FtsQ</fullName>
    </recommendedName>
</protein>
<keyword evidence="1" id="KW-1133">Transmembrane helix</keyword>
<keyword evidence="1" id="KW-0812">Transmembrane</keyword>
<evidence type="ECO:0000313" key="2">
    <source>
        <dbReference type="EMBL" id="ANH78707.1"/>
    </source>
</evidence>
<evidence type="ECO:0000256" key="1">
    <source>
        <dbReference type="SAM" id="Phobius"/>
    </source>
</evidence>
<organism evidence="2 3">
    <name type="scientific">Candidatus Chlamydia sanziniae</name>
    <dbReference type="NCBI Taxonomy" id="1806891"/>
    <lineage>
        <taxon>Bacteria</taxon>
        <taxon>Pseudomonadati</taxon>
        <taxon>Chlamydiota</taxon>
        <taxon>Chlamydiia</taxon>
        <taxon>Chlamydiales</taxon>
        <taxon>Chlamydiaceae</taxon>
        <taxon>Chlamydia/Chlamydophila group</taxon>
        <taxon>Chlamydia</taxon>
    </lineage>
</organism>